<dbReference type="PROSITE" id="PS00688">
    <property type="entry name" value="SIGMA54_INTERACT_3"/>
    <property type="match status" value="1"/>
</dbReference>
<dbReference type="InterPro" id="IPR025662">
    <property type="entry name" value="Sigma_54_int_dom_ATP-bd_1"/>
</dbReference>
<comment type="caution">
    <text evidence="6">The sequence shown here is derived from an EMBL/GenBank/DDBJ whole genome shotgun (WGS) entry which is preliminary data.</text>
</comment>
<dbReference type="CDD" id="cd00009">
    <property type="entry name" value="AAA"/>
    <property type="match status" value="1"/>
</dbReference>
<dbReference type="Pfam" id="PF13426">
    <property type="entry name" value="PAS_9"/>
    <property type="match status" value="1"/>
</dbReference>
<gene>
    <name evidence="6" type="ORF">KQI88_02235</name>
</gene>
<evidence type="ECO:0000313" key="6">
    <source>
        <dbReference type="EMBL" id="MBU5675235.1"/>
    </source>
</evidence>
<evidence type="ECO:0000256" key="4">
    <source>
        <dbReference type="ARBA" id="ARBA00023163"/>
    </source>
</evidence>
<name>A0ABS6FYB8_9FIRM</name>
<dbReference type="Pfam" id="PF25601">
    <property type="entry name" value="AAA_lid_14"/>
    <property type="match status" value="1"/>
</dbReference>
<dbReference type="InterPro" id="IPR058031">
    <property type="entry name" value="AAA_lid_NorR"/>
</dbReference>
<dbReference type="PANTHER" id="PTHR32071">
    <property type="entry name" value="TRANSCRIPTIONAL REGULATORY PROTEIN"/>
    <property type="match status" value="1"/>
</dbReference>
<dbReference type="InterPro" id="IPR003593">
    <property type="entry name" value="AAA+_ATPase"/>
</dbReference>
<evidence type="ECO:0000259" key="5">
    <source>
        <dbReference type="PROSITE" id="PS50045"/>
    </source>
</evidence>
<dbReference type="EMBL" id="JAHLQK010000001">
    <property type="protein sequence ID" value="MBU5675235.1"/>
    <property type="molecule type" value="Genomic_DNA"/>
</dbReference>
<evidence type="ECO:0000256" key="2">
    <source>
        <dbReference type="ARBA" id="ARBA00022840"/>
    </source>
</evidence>
<dbReference type="InterPro" id="IPR002197">
    <property type="entry name" value="HTH_Fis"/>
</dbReference>
<evidence type="ECO:0000256" key="3">
    <source>
        <dbReference type="ARBA" id="ARBA00023015"/>
    </source>
</evidence>
<proteinExistence type="predicted"/>
<keyword evidence="4" id="KW-0804">Transcription</keyword>
<evidence type="ECO:0000313" key="7">
    <source>
        <dbReference type="Proteomes" id="UP000779508"/>
    </source>
</evidence>
<reference evidence="6 7" key="1">
    <citation type="submission" date="2021-06" db="EMBL/GenBank/DDBJ databases">
        <authorList>
            <person name="Sun Q."/>
            <person name="Li D."/>
        </authorList>
    </citation>
    <scope>NUCLEOTIDE SEQUENCE [LARGE SCALE GENOMIC DNA]</scope>
    <source>
        <strain evidence="6 7">MSJ-5</strain>
    </source>
</reference>
<dbReference type="InterPro" id="IPR002078">
    <property type="entry name" value="Sigma_54_int"/>
</dbReference>
<sequence>MINMNSNKNDFKTKLDLEVFKTVLNFSYSGIVVINKDKIIVNINKWAEEFLNMPIPEMLYKETTDFFPDSDLVKVLQTGEVHKNRLAIRNNKKIIINRIPIYSDNEIIGAVALFQDVNKIQENEMDIRNKIIDTGFFAKYNFDDIIHKSQNMADVIKIAKIYAKTSSAILINGESGTGKELFAQSIHNYSDRKDCPFVALNCTTLPESILESELFGYSEASFTGAKKGGKMGLFQQAHRGTIFLDEIGEIPLSVQAKLLRVLQEKQIRPIGSNKIIPVDVRIISATNKNLIEEVEKGNFRLDLMYRLNVLNLKIPPLRERKEDIILFSINYFTKVNHALYSKNKKTIMNILNLLSNHDFPGNIRELENVLSRLTLLLEANLLKDDLNMVIDQLIDKYSSSSIQNINNNVSLTLENTEKQEIIDLLIQMKGSKNDVAKHMGISRSTLWKKIKKYNIN</sequence>
<dbReference type="RefSeq" id="WP_216414730.1">
    <property type="nucleotide sequence ID" value="NZ_JAHLQK010000001.1"/>
</dbReference>
<feature type="domain" description="Sigma-54 factor interaction" evidence="5">
    <location>
        <begin position="145"/>
        <end position="375"/>
    </location>
</feature>
<organism evidence="6 7">
    <name type="scientific">Alkaliphilus flagellatus</name>
    <dbReference type="NCBI Taxonomy" id="2841507"/>
    <lineage>
        <taxon>Bacteria</taxon>
        <taxon>Bacillati</taxon>
        <taxon>Bacillota</taxon>
        <taxon>Clostridia</taxon>
        <taxon>Peptostreptococcales</taxon>
        <taxon>Natronincolaceae</taxon>
        <taxon>Alkaliphilus</taxon>
    </lineage>
</organism>
<keyword evidence="7" id="KW-1185">Reference proteome</keyword>
<protein>
    <submittedName>
        <fullName evidence="6">Sigma 54-interacting transcriptional regulator</fullName>
    </submittedName>
</protein>
<dbReference type="InterPro" id="IPR000014">
    <property type="entry name" value="PAS"/>
</dbReference>
<dbReference type="Proteomes" id="UP000779508">
    <property type="component" value="Unassembled WGS sequence"/>
</dbReference>
<accession>A0ABS6FYB8</accession>
<dbReference type="PANTHER" id="PTHR32071:SF57">
    <property type="entry name" value="C4-DICARBOXYLATE TRANSPORT TRANSCRIPTIONAL REGULATORY PROTEIN DCTD"/>
    <property type="match status" value="1"/>
</dbReference>
<keyword evidence="2" id="KW-0067">ATP-binding</keyword>
<dbReference type="SMART" id="SM00382">
    <property type="entry name" value="AAA"/>
    <property type="match status" value="1"/>
</dbReference>
<dbReference type="PROSITE" id="PS50045">
    <property type="entry name" value="SIGMA54_INTERACT_4"/>
    <property type="match status" value="1"/>
</dbReference>
<keyword evidence="3" id="KW-0805">Transcription regulation</keyword>
<keyword evidence="1" id="KW-0547">Nucleotide-binding</keyword>
<evidence type="ECO:0000256" key="1">
    <source>
        <dbReference type="ARBA" id="ARBA00022741"/>
    </source>
</evidence>
<dbReference type="PROSITE" id="PS00675">
    <property type="entry name" value="SIGMA54_INTERACT_1"/>
    <property type="match status" value="1"/>
</dbReference>
<dbReference type="Pfam" id="PF02954">
    <property type="entry name" value="HTH_8"/>
    <property type="match status" value="1"/>
</dbReference>
<dbReference type="InterPro" id="IPR025944">
    <property type="entry name" value="Sigma_54_int_dom_CS"/>
</dbReference>
<dbReference type="Pfam" id="PF00158">
    <property type="entry name" value="Sigma54_activat"/>
    <property type="match status" value="1"/>
</dbReference>